<dbReference type="KEGG" id="ares:IWH25_11310"/>
<dbReference type="Proteomes" id="UP000663444">
    <property type="component" value="Chromosome"/>
</dbReference>
<gene>
    <name evidence="2" type="ORF">IWH25_11310</name>
</gene>
<keyword evidence="3" id="KW-1185">Reference proteome</keyword>
<proteinExistence type="predicted"/>
<evidence type="ECO:0000313" key="3">
    <source>
        <dbReference type="Proteomes" id="UP000663444"/>
    </source>
</evidence>
<feature type="domain" description="Glyoxalase-like" evidence="1">
    <location>
        <begin position="6"/>
        <end position="179"/>
    </location>
</feature>
<dbReference type="RefSeq" id="WP_203385913.1">
    <property type="nucleotide sequence ID" value="NZ_CP064781.1"/>
</dbReference>
<dbReference type="Pfam" id="PF13468">
    <property type="entry name" value="Glyoxalase_3"/>
    <property type="match status" value="1"/>
</dbReference>
<dbReference type="Gene3D" id="3.10.180.10">
    <property type="entry name" value="2,3-Dihydroxybiphenyl 1,2-Dioxygenase, domain 1"/>
    <property type="match status" value="1"/>
</dbReference>
<reference evidence="2" key="1">
    <citation type="submission" date="2020-11" db="EMBL/GenBank/DDBJ databases">
        <title>Azospira restricta DSM 18626 genome sequence.</title>
        <authorList>
            <person name="Moe W.M."/>
        </authorList>
    </citation>
    <scope>NUCLEOTIDE SEQUENCE</scope>
    <source>
        <strain evidence="2">DSM 18626</strain>
    </source>
</reference>
<organism evidence="2 3">
    <name type="scientific">Azospira restricta</name>
    <dbReference type="NCBI Taxonomy" id="404405"/>
    <lineage>
        <taxon>Bacteria</taxon>
        <taxon>Pseudomonadati</taxon>
        <taxon>Pseudomonadota</taxon>
        <taxon>Betaproteobacteria</taxon>
        <taxon>Rhodocyclales</taxon>
        <taxon>Rhodocyclaceae</taxon>
        <taxon>Azospira</taxon>
    </lineage>
</organism>
<protein>
    <submittedName>
        <fullName evidence="2">VOC family protein</fullName>
    </submittedName>
</protein>
<evidence type="ECO:0000313" key="2">
    <source>
        <dbReference type="EMBL" id="QRJ62380.1"/>
    </source>
</evidence>
<name>A0A974SM72_9RHOO</name>
<sequence length="211" mass="21949">MPHCLIDHLTVTAPSLAAGAEFVRAALGVAPQAGGEHPRMGTHNLLLRLGDARFLEVIAANPAAPAPDRPRWFALDTLTPQSRPTLATWVARTADIHAAAAASSEPLGAIEPMRRGTLDWLITIPADGALPLGGVAPALIEWHTDAHPAAGLPDHGLALAGLELLHPEPERVSRLLRSLGLADAATVSAAATPAVVAHIDTPQGRRRLAVP</sequence>
<dbReference type="InterPro" id="IPR025870">
    <property type="entry name" value="Glyoxalase-like_dom"/>
</dbReference>
<dbReference type="InterPro" id="IPR029068">
    <property type="entry name" value="Glyas_Bleomycin-R_OHBP_Dase"/>
</dbReference>
<dbReference type="EMBL" id="CP064781">
    <property type="protein sequence ID" value="QRJ62380.1"/>
    <property type="molecule type" value="Genomic_DNA"/>
</dbReference>
<accession>A0A974SM72</accession>
<dbReference type="AlphaFoldDB" id="A0A974SM72"/>
<evidence type="ECO:0000259" key="1">
    <source>
        <dbReference type="Pfam" id="PF13468"/>
    </source>
</evidence>